<keyword evidence="4" id="KW-1133">Transmembrane helix</keyword>
<evidence type="ECO:0000313" key="7">
    <source>
        <dbReference type="Proteomes" id="UP001209878"/>
    </source>
</evidence>
<dbReference type="Gene3D" id="1.20.80.10">
    <property type="match status" value="1"/>
</dbReference>
<evidence type="ECO:0000256" key="3">
    <source>
        <dbReference type="SAM" id="MobiDB-lite"/>
    </source>
</evidence>
<keyword evidence="2" id="KW-0175">Coiled coil</keyword>
<feature type="region of interest" description="Disordered" evidence="3">
    <location>
        <begin position="108"/>
        <end position="267"/>
    </location>
</feature>
<dbReference type="PRINTS" id="PR00689">
    <property type="entry name" value="ACOABINDINGP"/>
</dbReference>
<feature type="compositionally biased region" description="Polar residues" evidence="3">
    <location>
        <begin position="163"/>
        <end position="198"/>
    </location>
</feature>
<keyword evidence="4" id="KW-0472">Membrane</keyword>
<dbReference type="AlphaFoldDB" id="A0AAD9KAZ6"/>
<dbReference type="Proteomes" id="UP001209878">
    <property type="component" value="Unassembled WGS sequence"/>
</dbReference>
<evidence type="ECO:0000256" key="1">
    <source>
        <dbReference type="ARBA" id="ARBA00023121"/>
    </source>
</evidence>
<feature type="compositionally biased region" description="Basic and acidic residues" evidence="3">
    <location>
        <begin position="108"/>
        <end position="118"/>
    </location>
</feature>
<reference evidence="6" key="1">
    <citation type="journal article" date="2023" name="Mol. Biol. Evol.">
        <title>Third-Generation Sequencing Reveals the Adaptive Role of the Epigenome in Three Deep-Sea Polychaetes.</title>
        <authorList>
            <person name="Perez M."/>
            <person name="Aroh O."/>
            <person name="Sun Y."/>
            <person name="Lan Y."/>
            <person name="Juniper S.K."/>
            <person name="Young C.R."/>
            <person name="Angers B."/>
            <person name="Qian P.Y."/>
        </authorList>
    </citation>
    <scope>NUCLEOTIDE SEQUENCE</scope>
    <source>
        <strain evidence="6">R07B-5</strain>
    </source>
</reference>
<comment type="caution">
    <text evidence="6">The sequence shown here is derived from an EMBL/GenBank/DDBJ whole genome shotgun (WGS) entry which is preliminary data.</text>
</comment>
<feature type="compositionally biased region" description="Low complexity" evidence="3">
    <location>
        <begin position="351"/>
        <end position="363"/>
    </location>
</feature>
<dbReference type="GO" id="GO:0005737">
    <property type="term" value="C:cytoplasm"/>
    <property type="evidence" value="ECO:0007669"/>
    <property type="project" value="TreeGrafter"/>
</dbReference>
<sequence>MMLKFYAFYKQATLGPCTDPKPGFWDVVGKAKWEAWSELHEMSEEDAMISYVDQLKQIVEAMPHSDNVQTFLEKLGSFYEMVDTNAVNGRATRCNNNDVAMNMKALTEKPSSEGETKHAVSPGITSTTQNVDVESTSKHTDMDASIGDSGTVSSDTDDEIDSVASQPQKASSSKDTTHLTNGDTNQVHDASPQLNGNRSVADRSRDDRGVTSEDNDSDTEVYCDTSDLPLELPQGLQSPPGREFPSRDLDASLPGYANTTPPTDMDALSKTSDLVAVEKDLGPCGRNDSSENSTPEHAYRHQTFPVVSQDSPVVTSYSTLVQRMATRGGGMEQPEGDGAVPTSTPRTRNMTGGSQQTGSGQQQDPIPTDHHSPYCSRLSAGAGGGDDHWSHDRFRSEVNEQMTLALLRLQQDMNNVLERVRTLEVQHNSLDQQKTRETLSGSRQSRGAPWWMQPLTGRGMLFAIVWPILVHLFLSYIRRRSKR</sequence>
<accession>A0AAD9KAZ6</accession>
<name>A0AAD9KAZ6_RIDPI</name>
<evidence type="ECO:0000256" key="2">
    <source>
        <dbReference type="SAM" id="Coils"/>
    </source>
</evidence>
<feature type="domain" description="ACB" evidence="5">
    <location>
        <begin position="1"/>
        <end position="64"/>
    </location>
</feature>
<feature type="coiled-coil region" evidence="2">
    <location>
        <begin position="399"/>
        <end position="433"/>
    </location>
</feature>
<dbReference type="SUPFAM" id="SSF47027">
    <property type="entry name" value="Acyl-CoA binding protein"/>
    <property type="match status" value="1"/>
</dbReference>
<feature type="compositionally biased region" description="Polar residues" evidence="3">
    <location>
        <begin position="123"/>
        <end position="134"/>
    </location>
</feature>
<dbReference type="PROSITE" id="PS51228">
    <property type="entry name" value="ACB_2"/>
    <property type="match status" value="1"/>
</dbReference>
<dbReference type="PANTHER" id="PTHR23310:SF77">
    <property type="entry name" value="LD25952P"/>
    <property type="match status" value="1"/>
</dbReference>
<keyword evidence="4" id="KW-0812">Transmembrane</keyword>
<dbReference type="Pfam" id="PF00887">
    <property type="entry name" value="ACBP"/>
    <property type="match status" value="1"/>
</dbReference>
<keyword evidence="7" id="KW-1185">Reference proteome</keyword>
<dbReference type="PANTHER" id="PTHR23310">
    <property type="entry name" value="ACYL-COA-BINDING PROTEIN, ACBP"/>
    <property type="match status" value="1"/>
</dbReference>
<feature type="compositionally biased region" description="Basic and acidic residues" evidence="3">
    <location>
        <begin position="200"/>
        <end position="211"/>
    </location>
</feature>
<feature type="compositionally biased region" description="Polar residues" evidence="3">
    <location>
        <begin position="341"/>
        <end position="350"/>
    </location>
</feature>
<keyword evidence="1" id="KW-0446">Lipid-binding</keyword>
<proteinExistence type="predicted"/>
<feature type="transmembrane region" description="Helical" evidence="4">
    <location>
        <begin position="459"/>
        <end position="477"/>
    </location>
</feature>
<dbReference type="InterPro" id="IPR014352">
    <property type="entry name" value="FERM/acyl-CoA-bd_prot_sf"/>
</dbReference>
<dbReference type="GO" id="GO:0000062">
    <property type="term" value="F:fatty-acyl-CoA binding"/>
    <property type="evidence" value="ECO:0007669"/>
    <property type="project" value="InterPro"/>
</dbReference>
<evidence type="ECO:0000313" key="6">
    <source>
        <dbReference type="EMBL" id="KAK2167982.1"/>
    </source>
</evidence>
<gene>
    <name evidence="6" type="ORF">NP493_1250g00035</name>
</gene>
<dbReference type="EMBL" id="JAODUO010001249">
    <property type="protein sequence ID" value="KAK2167982.1"/>
    <property type="molecule type" value="Genomic_DNA"/>
</dbReference>
<evidence type="ECO:0000259" key="5">
    <source>
        <dbReference type="PROSITE" id="PS51228"/>
    </source>
</evidence>
<feature type="compositionally biased region" description="Low complexity" evidence="3">
    <location>
        <begin position="145"/>
        <end position="154"/>
    </location>
</feature>
<dbReference type="InterPro" id="IPR000582">
    <property type="entry name" value="Acyl-CoA-binding_protein"/>
</dbReference>
<protein>
    <recommendedName>
        <fullName evidence="5">ACB domain-containing protein</fullName>
    </recommendedName>
</protein>
<evidence type="ECO:0000256" key="4">
    <source>
        <dbReference type="SAM" id="Phobius"/>
    </source>
</evidence>
<dbReference type="InterPro" id="IPR035984">
    <property type="entry name" value="Acyl-CoA-binding_sf"/>
</dbReference>
<feature type="region of interest" description="Disordered" evidence="3">
    <location>
        <begin position="326"/>
        <end position="391"/>
    </location>
</feature>
<organism evidence="6 7">
    <name type="scientific">Ridgeia piscesae</name>
    <name type="common">Tubeworm</name>
    <dbReference type="NCBI Taxonomy" id="27915"/>
    <lineage>
        <taxon>Eukaryota</taxon>
        <taxon>Metazoa</taxon>
        <taxon>Spiralia</taxon>
        <taxon>Lophotrochozoa</taxon>
        <taxon>Annelida</taxon>
        <taxon>Polychaeta</taxon>
        <taxon>Sedentaria</taxon>
        <taxon>Canalipalpata</taxon>
        <taxon>Sabellida</taxon>
        <taxon>Siboglinidae</taxon>
        <taxon>Ridgeia</taxon>
    </lineage>
</organism>
<dbReference type="GO" id="GO:0006631">
    <property type="term" value="P:fatty acid metabolic process"/>
    <property type="evidence" value="ECO:0007669"/>
    <property type="project" value="TreeGrafter"/>
</dbReference>